<evidence type="ECO:0000256" key="1">
    <source>
        <dbReference type="SAM" id="MobiDB-lite"/>
    </source>
</evidence>
<keyword evidence="2" id="KW-0472">Membrane</keyword>
<feature type="transmembrane region" description="Helical" evidence="2">
    <location>
        <begin position="255"/>
        <end position="276"/>
    </location>
</feature>
<proteinExistence type="predicted"/>
<accession>A0ABD3II05</accession>
<dbReference type="AlphaFoldDB" id="A0ABD3II05"/>
<evidence type="ECO:0000313" key="3">
    <source>
        <dbReference type="EMBL" id="KAL3701164.1"/>
    </source>
</evidence>
<gene>
    <name evidence="3" type="ORF">R1sor_019186</name>
</gene>
<dbReference type="PANTHER" id="PTHR37222:SF1">
    <property type="entry name" value="OS02G0718000 PROTEIN"/>
    <property type="match status" value="1"/>
</dbReference>
<evidence type="ECO:0000256" key="2">
    <source>
        <dbReference type="SAM" id="Phobius"/>
    </source>
</evidence>
<protein>
    <submittedName>
        <fullName evidence="3">Uncharacterized protein</fullName>
    </submittedName>
</protein>
<comment type="caution">
    <text evidence="3">The sequence shown here is derived from an EMBL/GenBank/DDBJ whole genome shotgun (WGS) entry which is preliminary data.</text>
</comment>
<dbReference type="PANTHER" id="PTHR37222">
    <property type="entry name" value="OS02G0718000 PROTEIN"/>
    <property type="match status" value="1"/>
</dbReference>
<name>A0ABD3II05_9MARC</name>
<feature type="region of interest" description="Disordered" evidence="1">
    <location>
        <begin position="163"/>
        <end position="194"/>
    </location>
</feature>
<feature type="compositionally biased region" description="Low complexity" evidence="1">
    <location>
        <begin position="175"/>
        <end position="184"/>
    </location>
</feature>
<feature type="transmembrane region" description="Helical" evidence="2">
    <location>
        <begin position="231"/>
        <end position="249"/>
    </location>
</feature>
<feature type="compositionally biased region" description="Basic and acidic residues" evidence="1">
    <location>
        <begin position="76"/>
        <end position="87"/>
    </location>
</feature>
<dbReference type="EMBL" id="JBJQOH010000001">
    <property type="protein sequence ID" value="KAL3701164.1"/>
    <property type="molecule type" value="Genomic_DNA"/>
</dbReference>
<dbReference type="Proteomes" id="UP001633002">
    <property type="component" value="Unassembled WGS sequence"/>
</dbReference>
<feature type="region of interest" description="Disordered" evidence="1">
    <location>
        <begin position="58"/>
        <end position="97"/>
    </location>
</feature>
<keyword evidence="2" id="KW-0812">Transmembrane</keyword>
<keyword evidence="4" id="KW-1185">Reference proteome</keyword>
<sequence length="335" mass="37182">MLRTSARSVGSTYRRLWEKSVINALRSSSSSSTCHRGGRDETRFEDLPTRRFYSAQSSEITSSSIRQDNSKNVFSKLDDEDHSKTERVITGPRPSSSVVIHPGLPTSFASSTVTTVREVTPKLDSSTFQQRLLKSCYFKDRTGSRSHHGRLDQAVRLIATEAGSAEAAHGEKSSGESSGPGAKKSPPRSLDDFQHEEIVGPTVERDLSALAEEVRSSLTELRYYMGGFRTGFVILGAVLLVTTLWGALISKTAWWIWRDLPLALMSFIFAYLLRYAESTMEFFSKMEGRSRLRILTLALQVLKGLSQFFQRSGVAVKVAAFTSFVALIKQAFPSS</sequence>
<keyword evidence="2" id="KW-1133">Transmembrane helix</keyword>
<organism evidence="3 4">
    <name type="scientific">Riccia sorocarpa</name>
    <dbReference type="NCBI Taxonomy" id="122646"/>
    <lineage>
        <taxon>Eukaryota</taxon>
        <taxon>Viridiplantae</taxon>
        <taxon>Streptophyta</taxon>
        <taxon>Embryophyta</taxon>
        <taxon>Marchantiophyta</taxon>
        <taxon>Marchantiopsida</taxon>
        <taxon>Marchantiidae</taxon>
        <taxon>Marchantiales</taxon>
        <taxon>Ricciaceae</taxon>
        <taxon>Riccia</taxon>
    </lineage>
</organism>
<evidence type="ECO:0000313" key="4">
    <source>
        <dbReference type="Proteomes" id="UP001633002"/>
    </source>
</evidence>
<reference evidence="3 4" key="1">
    <citation type="submission" date="2024-09" db="EMBL/GenBank/DDBJ databases">
        <title>Chromosome-scale assembly of Riccia sorocarpa.</title>
        <authorList>
            <person name="Paukszto L."/>
        </authorList>
    </citation>
    <scope>NUCLEOTIDE SEQUENCE [LARGE SCALE GENOMIC DNA]</scope>
    <source>
        <strain evidence="3">LP-2024</strain>
        <tissue evidence="3">Aerial parts of the thallus</tissue>
    </source>
</reference>